<dbReference type="PANTHER" id="PTHR33295">
    <property type="entry name" value="ATPASE"/>
    <property type="match status" value="1"/>
</dbReference>
<dbReference type="InterPro" id="IPR027417">
    <property type="entry name" value="P-loop_NTPase"/>
</dbReference>
<proteinExistence type="predicted"/>
<dbReference type="OrthoDB" id="371918at2157"/>
<dbReference type="PANTHER" id="PTHR33295:SF18">
    <property type="entry name" value="AAA+ ATPASE DOMAIN-CONTAINING PROTEIN"/>
    <property type="match status" value="1"/>
</dbReference>
<evidence type="ECO:0000313" key="3">
    <source>
        <dbReference type="EMBL" id="ALU32724.1"/>
    </source>
</evidence>
<dbReference type="STRING" id="1435377.SUSAZ_08415"/>
<dbReference type="Gene3D" id="3.40.50.300">
    <property type="entry name" value="P-loop containing nucleotide triphosphate hydrolases"/>
    <property type="match status" value="1"/>
</dbReference>
<dbReference type="SUPFAM" id="SSF52540">
    <property type="entry name" value="P-loop containing nucleoside triphosphate hydrolases"/>
    <property type="match status" value="1"/>
</dbReference>
<dbReference type="GeneID" id="14552266"/>
<name>A0A0U2W6U4_9CREN</name>
<evidence type="ECO:0000313" key="2">
    <source>
        <dbReference type="EMBL" id="ALU30640.1"/>
    </source>
</evidence>
<evidence type="ECO:0000259" key="1">
    <source>
        <dbReference type="SMART" id="SM00382"/>
    </source>
</evidence>
<accession>A0A0U2W6U4</accession>
<dbReference type="Pfam" id="PF13635">
    <property type="entry name" value="DUF4143"/>
    <property type="match status" value="1"/>
</dbReference>
<evidence type="ECO:0000313" key="5">
    <source>
        <dbReference type="Proteomes" id="UP000065473"/>
    </source>
</evidence>
<dbReference type="InterPro" id="IPR003593">
    <property type="entry name" value="AAA+_ATPase"/>
</dbReference>
<feature type="domain" description="AAA+ ATPase" evidence="1">
    <location>
        <begin position="33"/>
        <end position="250"/>
    </location>
</feature>
<organism evidence="3 4">
    <name type="scientific">Sulfolobus acidocaldarius</name>
    <dbReference type="NCBI Taxonomy" id="2285"/>
    <lineage>
        <taxon>Archaea</taxon>
        <taxon>Thermoproteota</taxon>
        <taxon>Thermoprotei</taxon>
        <taxon>Sulfolobales</taxon>
        <taxon>Sulfolobaceae</taxon>
        <taxon>Sulfolobus</taxon>
    </lineage>
</organism>
<dbReference type="SMART" id="SM00382">
    <property type="entry name" value="AAA"/>
    <property type="match status" value="1"/>
</dbReference>
<dbReference type="PaxDb" id="1435377-SUSAZ_08415"/>
<protein>
    <submittedName>
        <fullName evidence="3">AAA family ATPase</fullName>
    </submittedName>
</protein>
<dbReference type="InterPro" id="IPR041682">
    <property type="entry name" value="AAA_14"/>
</dbReference>
<dbReference type="RefSeq" id="WP_011278581.1">
    <property type="nucleotide sequence ID" value="NZ_BHWZ01000004.1"/>
</dbReference>
<dbReference type="AlphaFoldDB" id="A0A0U2W6U4"/>
<dbReference type="EMBL" id="CP013695">
    <property type="protein sequence ID" value="ALU32724.1"/>
    <property type="molecule type" value="Genomic_DNA"/>
</dbReference>
<dbReference type="EMBL" id="CP013694">
    <property type="protein sequence ID" value="ALU30640.1"/>
    <property type="molecule type" value="Genomic_DNA"/>
</dbReference>
<gene>
    <name evidence="2" type="ORF">ATY89_09265</name>
    <name evidence="3" type="ORF">ATZ20_00675</name>
</gene>
<dbReference type="Proteomes" id="UP000060043">
    <property type="component" value="Chromosome"/>
</dbReference>
<dbReference type="Pfam" id="PF13173">
    <property type="entry name" value="AAA_14"/>
    <property type="match status" value="1"/>
</dbReference>
<dbReference type="OMA" id="QDPFIFH"/>
<dbReference type="InterPro" id="IPR025420">
    <property type="entry name" value="DUF4143"/>
</dbReference>
<evidence type="ECO:0000313" key="4">
    <source>
        <dbReference type="Proteomes" id="UP000060043"/>
    </source>
</evidence>
<sequence length="428" mass="49834">MVFQNPWWSDKSKIYEDETVRKVANSPYRIPPIRENILLLGPRQVGKTTFLKTTIMEVLESEANPKKALFFSCDSMRDMEDLIELIHEYRNLINPNNGYIFLDEITFVKDWNVGLLHLFNAGYFRDSIVYVTGSTSMYLMKETLPGRPLKKLVFYPLDFRTYFNVFFQNKINVDRINLFNLKESYEKAKDLLPYLQELNTALLRYVERGGFLATNLIDNPLELYSVYKDATLSDLAKLGRDERIFIDIIGEIIDSLGSRISENTIAKKTSIGSHNTVKSYLELGENLFTFRVFRKIENGHFNNKSFKKVYFIDPFIYRVMKMYTRGIGDISREELPRVVEGIVGEHLAREYGREVGYTFTKSGKEVDFVVRNVGVEVKYGSANYNDLRLSEGYILSLDEIGMKDNKVIMPISIFLYLISSERVFYEIF</sequence>
<reference evidence="4 5" key="1">
    <citation type="submission" date="2015-12" db="EMBL/GenBank/DDBJ databases">
        <title>A stable core within a dynamic pangenome in Sulfolobus acidocaldarius.</title>
        <authorList>
            <person name="Anderson R."/>
            <person name="Kouris A."/>
            <person name="Seward C."/>
            <person name="Campbell K."/>
            <person name="Whitaker R."/>
        </authorList>
    </citation>
    <scope>NUCLEOTIDE SEQUENCE [LARGE SCALE GENOMIC DNA]</scope>
    <source>
        <strain evidence="2 5">GG12-C01-09</strain>
        <strain evidence="3 4">NG05B_CO5_07</strain>
    </source>
</reference>
<dbReference type="Proteomes" id="UP000065473">
    <property type="component" value="Chromosome"/>
</dbReference>